<dbReference type="GO" id="GO:0016787">
    <property type="term" value="F:hydrolase activity"/>
    <property type="evidence" value="ECO:0007669"/>
    <property type="project" value="InterPro"/>
</dbReference>
<keyword evidence="1" id="KW-0456">Lyase</keyword>
<dbReference type="EMBL" id="JACBZX010000001">
    <property type="protein sequence ID" value="NYG36471.1"/>
    <property type="molecule type" value="Genomic_DNA"/>
</dbReference>
<dbReference type="Pfam" id="PF04909">
    <property type="entry name" value="Amidohydro_2"/>
    <property type="match status" value="1"/>
</dbReference>
<dbReference type="Proteomes" id="UP000592181">
    <property type="component" value="Unassembled WGS sequence"/>
</dbReference>
<reference evidence="3 4" key="1">
    <citation type="submission" date="2020-07" db="EMBL/GenBank/DDBJ databases">
        <title>Sequencing the genomes of 1000 actinobacteria strains.</title>
        <authorList>
            <person name="Klenk H.-P."/>
        </authorList>
    </citation>
    <scope>NUCLEOTIDE SEQUENCE [LARGE SCALE GENOMIC DNA]</scope>
    <source>
        <strain evidence="3 4">DSM 24723</strain>
    </source>
</reference>
<dbReference type="PANTHER" id="PTHR21240:SF28">
    <property type="entry name" value="ISO-OROTATE DECARBOXYLASE (EUROFUNG)"/>
    <property type="match status" value="1"/>
</dbReference>
<dbReference type="GO" id="GO:0005737">
    <property type="term" value="C:cytoplasm"/>
    <property type="evidence" value="ECO:0007669"/>
    <property type="project" value="TreeGrafter"/>
</dbReference>
<evidence type="ECO:0000259" key="2">
    <source>
        <dbReference type="Pfam" id="PF04909"/>
    </source>
</evidence>
<evidence type="ECO:0000313" key="4">
    <source>
        <dbReference type="Proteomes" id="UP000592181"/>
    </source>
</evidence>
<dbReference type="InterPro" id="IPR032465">
    <property type="entry name" value="ACMSD"/>
</dbReference>
<dbReference type="AlphaFoldDB" id="A0A852XDC7"/>
<evidence type="ECO:0000313" key="3">
    <source>
        <dbReference type="EMBL" id="NYG36471.1"/>
    </source>
</evidence>
<evidence type="ECO:0000256" key="1">
    <source>
        <dbReference type="ARBA" id="ARBA00023239"/>
    </source>
</evidence>
<keyword evidence="4" id="KW-1185">Reference proteome</keyword>
<sequence length="298" mass="32909">MSTAAPTTDAEVPAYLRALGLPGLADIHIHFMPQPVLAKVWDYFDAAETHYGLAWPITYRTSEEQRLATLRELGVRAVPALSYAHKPGMAAWLNDWCADFADRVPEALHCATLYPEDGVTGYVADALAAGARLWKVHVTVGDFAPDDPRLDDAWRLIDEAGTPVVLHAGSGPVPGTHSGPEAVSRLLRRHPRLPLVIAHLGMPEYAAFLDLAERHERVHLDTTMVGTDFIAQLDPLPEDAVRRMGELADRIVLGSDFPNIPYPYAHQLEALHRLDLGEDWLRRVLWHNGARLMGLPGD</sequence>
<accession>A0A852XDC7</accession>
<proteinExistence type="predicted"/>
<comment type="caution">
    <text evidence="3">The sequence shown here is derived from an EMBL/GenBank/DDBJ whole genome shotgun (WGS) entry which is preliminary data.</text>
</comment>
<dbReference type="RefSeq" id="WP_179461973.1">
    <property type="nucleotide sequence ID" value="NZ_JACBZX010000001.1"/>
</dbReference>
<gene>
    <name evidence="3" type="ORF">BJY28_000940</name>
</gene>
<dbReference type="GO" id="GO:0016831">
    <property type="term" value="F:carboxy-lyase activity"/>
    <property type="evidence" value="ECO:0007669"/>
    <property type="project" value="InterPro"/>
</dbReference>
<dbReference type="InterPro" id="IPR032466">
    <property type="entry name" value="Metal_Hydrolase"/>
</dbReference>
<dbReference type="GO" id="GO:0019748">
    <property type="term" value="P:secondary metabolic process"/>
    <property type="evidence" value="ECO:0007669"/>
    <property type="project" value="TreeGrafter"/>
</dbReference>
<name>A0A852XDC7_9MICO</name>
<dbReference type="PANTHER" id="PTHR21240">
    <property type="entry name" value="2-AMINO-3-CARBOXYLMUCONATE-6-SEMIALDEHYDE DECARBOXYLASE"/>
    <property type="match status" value="1"/>
</dbReference>
<protein>
    <recommendedName>
        <fullName evidence="2">Amidohydrolase-related domain-containing protein</fullName>
    </recommendedName>
</protein>
<dbReference type="InterPro" id="IPR006680">
    <property type="entry name" value="Amidohydro-rel"/>
</dbReference>
<feature type="domain" description="Amidohydrolase-related" evidence="2">
    <location>
        <begin position="26"/>
        <end position="295"/>
    </location>
</feature>
<dbReference type="Gene3D" id="3.20.20.140">
    <property type="entry name" value="Metal-dependent hydrolases"/>
    <property type="match status" value="1"/>
</dbReference>
<dbReference type="CDD" id="cd01292">
    <property type="entry name" value="metallo-dependent_hydrolases"/>
    <property type="match status" value="1"/>
</dbReference>
<organism evidence="3 4">
    <name type="scientific">Janibacter alkaliphilus</name>
    <dbReference type="NCBI Taxonomy" id="1069963"/>
    <lineage>
        <taxon>Bacteria</taxon>
        <taxon>Bacillati</taxon>
        <taxon>Actinomycetota</taxon>
        <taxon>Actinomycetes</taxon>
        <taxon>Micrococcales</taxon>
        <taxon>Intrasporangiaceae</taxon>
        <taxon>Janibacter</taxon>
    </lineage>
</organism>
<dbReference type="SUPFAM" id="SSF51556">
    <property type="entry name" value="Metallo-dependent hydrolases"/>
    <property type="match status" value="1"/>
</dbReference>